<proteinExistence type="predicted"/>
<dbReference type="OrthoDB" id="271434at2759"/>
<keyword evidence="2" id="KW-1185">Reference proteome</keyword>
<dbReference type="AlphaFoldDB" id="A0A0N0P3R7"/>
<evidence type="ECO:0000313" key="1">
    <source>
        <dbReference type="EMBL" id="KPI83977.1"/>
    </source>
</evidence>
<protein>
    <submittedName>
        <fullName evidence="1">Uncharacterized protein</fullName>
    </submittedName>
</protein>
<dbReference type="Proteomes" id="UP000038009">
    <property type="component" value="Unassembled WGS sequence"/>
</dbReference>
<dbReference type="OMA" id="EHSQRIG"/>
<organism evidence="1 2">
    <name type="scientific">Leptomonas seymouri</name>
    <dbReference type="NCBI Taxonomy" id="5684"/>
    <lineage>
        <taxon>Eukaryota</taxon>
        <taxon>Discoba</taxon>
        <taxon>Euglenozoa</taxon>
        <taxon>Kinetoplastea</taxon>
        <taxon>Metakinetoplastina</taxon>
        <taxon>Trypanosomatida</taxon>
        <taxon>Trypanosomatidae</taxon>
        <taxon>Leishmaniinae</taxon>
        <taxon>Leptomonas</taxon>
    </lineage>
</organism>
<gene>
    <name evidence="1" type="ORF">ABL78_6988</name>
</gene>
<name>A0A0N0P3R7_LEPSE</name>
<comment type="caution">
    <text evidence="1">The sequence shown here is derived from an EMBL/GenBank/DDBJ whole genome shotgun (WGS) entry which is preliminary data.</text>
</comment>
<reference evidence="1 2" key="1">
    <citation type="journal article" date="2015" name="PLoS Pathog.">
        <title>Leptomonas seymouri: Adaptations to the Dixenous Life Cycle Analyzed by Genome Sequencing, Transcriptome Profiling and Co-infection with Leishmania donovani.</title>
        <authorList>
            <person name="Kraeva N."/>
            <person name="Butenko A."/>
            <person name="Hlavacova J."/>
            <person name="Kostygov A."/>
            <person name="Myskova J."/>
            <person name="Grybchuk D."/>
            <person name="Lestinova T."/>
            <person name="Votypka J."/>
            <person name="Volf P."/>
            <person name="Opperdoes F."/>
            <person name="Flegontov P."/>
            <person name="Lukes J."/>
            <person name="Yurchenko V."/>
        </authorList>
    </citation>
    <scope>NUCLEOTIDE SEQUENCE [LARGE SCALE GENOMIC DNA]</scope>
    <source>
        <strain evidence="1 2">ATCC 30220</strain>
    </source>
</reference>
<dbReference type="VEuPathDB" id="TriTrypDB:Lsey_0304_0130"/>
<sequence>MHYNATGSLLVSSSHVVEATWENALSHFRRALIECGSPLSVEHSQRIGLLFSKRAGNTEELKKWASIFDAEDIPATALVLKALVNHKEWKTAVKLLELNRDASASKELAEVLAQNLTRIGLWQEALALASLLTPHTGVENPAKFLARTAASSTLSTDNQSSDSYQMATNPAFLPEEERSSYCGFVTAVAQGFPHRQDWERACAVLRELQKVTDSKTQLKLFEYEIARLVHDGQQYKEVVEQSRTNFCFKTSPSLLRSLLHCALALRDWSLSVHCLGHLCLFPPCAVSIRMFERVCTLFISSCTDYSKKDLLQFESLVCNYASNIRRPELQKLIAVFCADYDLKIPVFLSACTDALSPNSSISSLPAAKTVTQLDRVTTTLVGQGRWKEALQVAEQIITTQTVHNTNEEIIIKMLRANNNSWEKTLRFFSE</sequence>
<accession>A0A0N0P3R7</accession>
<dbReference type="EMBL" id="LJSK01000304">
    <property type="protein sequence ID" value="KPI83977.1"/>
    <property type="molecule type" value="Genomic_DNA"/>
</dbReference>
<evidence type="ECO:0000313" key="2">
    <source>
        <dbReference type="Proteomes" id="UP000038009"/>
    </source>
</evidence>